<organism evidence="2 3">
    <name type="scientific">Brenneria alni</name>
    <dbReference type="NCBI Taxonomy" id="71656"/>
    <lineage>
        <taxon>Bacteria</taxon>
        <taxon>Pseudomonadati</taxon>
        <taxon>Pseudomonadota</taxon>
        <taxon>Gammaproteobacteria</taxon>
        <taxon>Enterobacterales</taxon>
        <taxon>Pectobacteriaceae</taxon>
        <taxon>Brenneria</taxon>
    </lineage>
</organism>
<gene>
    <name evidence="2" type="ORF">BIY29_10120</name>
</gene>
<proteinExistence type="predicted"/>
<dbReference type="AlphaFoldDB" id="A0A421DNF0"/>
<keyword evidence="1" id="KW-0472">Membrane</keyword>
<dbReference type="OrthoDB" id="8688566at2"/>
<dbReference type="InterPro" id="IPR025140">
    <property type="entry name" value="Holin_2-3"/>
</dbReference>
<reference evidence="2 3" key="1">
    <citation type="submission" date="2016-09" db="EMBL/GenBank/DDBJ databases">
        <authorList>
            <person name="Doonan J."/>
            <person name="Pachebat J.A."/>
            <person name="Golyshin P.N."/>
            <person name="Denman S."/>
            <person name="Mcdonald J.E."/>
        </authorList>
    </citation>
    <scope>NUCLEOTIDE SEQUENCE [LARGE SCALE GENOMIC DNA]</scope>
    <source>
        <strain evidence="2 3">NCPPB 3934</strain>
    </source>
</reference>
<dbReference type="RefSeq" id="WP_121575069.1">
    <property type="nucleotide sequence ID" value="NZ_MJLZ01000020.1"/>
</dbReference>
<dbReference type="Proteomes" id="UP000285648">
    <property type="component" value="Unassembled WGS sequence"/>
</dbReference>
<sequence>MSVLTKIQRQRLLGWLIAAVVLLIVIALTSPQQLGITVYKLSLVSLAAVLGYHLDRGLFPYASPGSYLRHDWKTTAAYQGEEQPEFPIVPGFELVFAAVLLRRAVIVLAVVLGVTLGL</sequence>
<comment type="caution">
    <text evidence="2">The sequence shown here is derived from an EMBL/GenBank/DDBJ whole genome shotgun (WGS) entry which is preliminary data.</text>
</comment>
<evidence type="ECO:0000313" key="2">
    <source>
        <dbReference type="EMBL" id="RLM23649.1"/>
    </source>
</evidence>
<feature type="transmembrane region" description="Helical" evidence="1">
    <location>
        <begin position="94"/>
        <end position="116"/>
    </location>
</feature>
<keyword evidence="1" id="KW-1133">Transmembrane helix</keyword>
<accession>A0A421DNF0</accession>
<keyword evidence="1" id="KW-0812">Transmembrane</keyword>
<evidence type="ECO:0000313" key="3">
    <source>
        <dbReference type="Proteomes" id="UP000285648"/>
    </source>
</evidence>
<protein>
    <recommendedName>
        <fullName evidence="4">Holin</fullName>
    </recommendedName>
</protein>
<keyword evidence="3" id="KW-1185">Reference proteome</keyword>
<feature type="transmembrane region" description="Helical" evidence="1">
    <location>
        <begin position="12"/>
        <end position="30"/>
    </location>
</feature>
<dbReference type="Pfam" id="PF13272">
    <property type="entry name" value="Holin_2-3"/>
    <property type="match status" value="1"/>
</dbReference>
<evidence type="ECO:0008006" key="4">
    <source>
        <dbReference type="Google" id="ProtNLM"/>
    </source>
</evidence>
<name>A0A421DNF0_9GAMM</name>
<evidence type="ECO:0000256" key="1">
    <source>
        <dbReference type="SAM" id="Phobius"/>
    </source>
</evidence>
<dbReference type="EMBL" id="MJLZ01000020">
    <property type="protein sequence ID" value="RLM23649.1"/>
    <property type="molecule type" value="Genomic_DNA"/>
</dbReference>